<evidence type="ECO:0000256" key="1">
    <source>
        <dbReference type="SAM" id="MobiDB-lite"/>
    </source>
</evidence>
<dbReference type="AlphaFoldDB" id="A0AAD7N8L9"/>
<name>A0AAD7N8L9_9AGAR</name>
<protein>
    <submittedName>
        <fullName evidence="2">Uncharacterized protein</fullName>
    </submittedName>
</protein>
<sequence>MASQGMGSLARHWVEPHQHSPSAIHDPPAPSVSTPSAGLSMLHPPLLAHRLHARHHPPILAHRLHARHHPPSTQPQEDTPESQTSVAGAISGMIGRYTAVSTTSHRKENCVGRSLGLERPRHAPLPLCRWTALSLEFGFFNLGSSWAAGGYTHARTVGAPAIRNVSLGVVVVNSPRLPQEQTRISLIRCEQVDDGGRTGGGTSPSPSRPKGAHALAPSRPPSSSRASLCRRPAPASAPPGSGAI</sequence>
<dbReference type="EMBL" id="JARKIB010000067">
    <property type="protein sequence ID" value="KAJ7749905.1"/>
    <property type="molecule type" value="Genomic_DNA"/>
</dbReference>
<dbReference type="Proteomes" id="UP001215598">
    <property type="component" value="Unassembled WGS sequence"/>
</dbReference>
<organism evidence="2 3">
    <name type="scientific">Mycena metata</name>
    <dbReference type="NCBI Taxonomy" id="1033252"/>
    <lineage>
        <taxon>Eukaryota</taxon>
        <taxon>Fungi</taxon>
        <taxon>Dikarya</taxon>
        <taxon>Basidiomycota</taxon>
        <taxon>Agaricomycotina</taxon>
        <taxon>Agaricomycetes</taxon>
        <taxon>Agaricomycetidae</taxon>
        <taxon>Agaricales</taxon>
        <taxon>Marasmiineae</taxon>
        <taxon>Mycenaceae</taxon>
        <taxon>Mycena</taxon>
    </lineage>
</organism>
<comment type="caution">
    <text evidence="2">The sequence shown here is derived from an EMBL/GenBank/DDBJ whole genome shotgun (WGS) entry which is preliminary data.</text>
</comment>
<proteinExistence type="predicted"/>
<feature type="region of interest" description="Disordered" evidence="1">
    <location>
        <begin position="15"/>
        <end position="36"/>
    </location>
</feature>
<feature type="region of interest" description="Disordered" evidence="1">
    <location>
        <begin position="191"/>
        <end position="244"/>
    </location>
</feature>
<feature type="compositionally biased region" description="Low complexity" evidence="1">
    <location>
        <begin position="203"/>
        <end position="244"/>
    </location>
</feature>
<gene>
    <name evidence="2" type="ORF">B0H16DRAFT_862795</name>
</gene>
<keyword evidence="3" id="KW-1185">Reference proteome</keyword>
<reference evidence="2" key="1">
    <citation type="submission" date="2023-03" db="EMBL/GenBank/DDBJ databases">
        <title>Massive genome expansion in bonnet fungi (Mycena s.s.) driven by repeated elements and novel gene families across ecological guilds.</title>
        <authorList>
            <consortium name="Lawrence Berkeley National Laboratory"/>
            <person name="Harder C.B."/>
            <person name="Miyauchi S."/>
            <person name="Viragh M."/>
            <person name="Kuo A."/>
            <person name="Thoen E."/>
            <person name="Andreopoulos B."/>
            <person name="Lu D."/>
            <person name="Skrede I."/>
            <person name="Drula E."/>
            <person name="Henrissat B."/>
            <person name="Morin E."/>
            <person name="Kohler A."/>
            <person name="Barry K."/>
            <person name="LaButti K."/>
            <person name="Morin E."/>
            <person name="Salamov A."/>
            <person name="Lipzen A."/>
            <person name="Mereny Z."/>
            <person name="Hegedus B."/>
            <person name="Baldrian P."/>
            <person name="Stursova M."/>
            <person name="Weitz H."/>
            <person name="Taylor A."/>
            <person name="Grigoriev I.V."/>
            <person name="Nagy L.G."/>
            <person name="Martin F."/>
            <person name="Kauserud H."/>
        </authorList>
    </citation>
    <scope>NUCLEOTIDE SEQUENCE</scope>
    <source>
        <strain evidence="2">CBHHK182m</strain>
    </source>
</reference>
<evidence type="ECO:0000313" key="3">
    <source>
        <dbReference type="Proteomes" id="UP001215598"/>
    </source>
</evidence>
<evidence type="ECO:0000313" key="2">
    <source>
        <dbReference type="EMBL" id="KAJ7749905.1"/>
    </source>
</evidence>
<accession>A0AAD7N8L9</accession>